<protein>
    <submittedName>
        <fullName evidence="4">DNase I-like protein</fullName>
    </submittedName>
</protein>
<dbReference type="PANTHER" id="PTHR41349:SF1">
    <property type="entry name" value="PROTEIN CBG08683"/>
    <property type="match status" value="1"/>
</dbReference>
<feature type="compositionally biased region" description="Polar residues" evidence="1">
    <location>
        <begin position="333"/>
        <end position="344"/>
    </location>
</feature>
<dbReference type="InterPro" id="IPR036691">
    <property type="entry name" value="Endo/exonu/phosph_ase_sf"/>
</dbReference>
<name>A0A6A6X1C9_9PLEO</name>
<feature type="signal peptide" evidence="2">
    <location>
        <begin position="1"/>
        <end position="20"/>
    </location>
</feature>
<reference evidence="4" key="1">
    <citation type="journal article" date="2020" name="Stud. Mycol.">
        <title>101 Dothideomycetes genomes: a test case for predicting lifestyles and emergence of pathogens.</title>
        <authorList>
            <person name="Haridas S."/>
            <person name="Albert R."/>
            <person name="Binder M."/>
            <person name="Bloem J."/>
            <person name="Labutti K."/>
            <person name="Salamov A."/>
            <person name="Andreopoulos B."/>
            <person name="Baker S."/>
            <person name="Barry K."/>
            <person name="Bills G."/>
            <person name="Bluhm B."/>
            <person name="Cannon C."/>
            <person name="Castanera R."/>
            <person name="Culley D."/>
            <person name="Daum C."/>
            <person name="Ezra D."/>
            <person name="Gonzalez J."/>
            <person name="Henrissat B."/>
            <person name="Kuo A."/>
            <person name="Liang C."/>
            <person name="Lipzen A."/>
            <person name="Lutzoni F."/>
            <person name="Magnuson J."/>
            <person name="Mondo S."/>
            <person name="Nolan M."/>
            <person name="Ohm R."/>
            <person name="Pangilinan J."/>
            <person name="Park H.-J."/>
            <person name="Ramirez L."/>
            <person name="Alfaro M."/>
            <person name="Sun H."/>
            <person name="Tritt A."/>
            <person name="Yoshinaga Y."/>
            <person name="Zwiers L.-H."/>
            <person name="Turgeon B."/>
            <person name="Goodwin S."/>
            <person name="Spatafora J."/>
            <person name="Crous P."/>
            <person name="Grigoriev I."/>
        </authorList>
    </citation>
    <scope>NUCLEOTIDE SEQUENCE</scope>
    <source>
        <strain evidence="4">CBS 109.77</strain>
    </source>
</reference>
<evidence type="ECO:0000259" key="3">
    <source>
        <dbReference type="Pfam" id="PF03372"/>
    </source>
</evidence>
<dbReference type="AlphaFoldDB" id="A0A6A6X1C9"/>
<proteinExistence type="predicted"/>
<accession>A0A6A6X1C9</accession>
<evidence type="ECO:0000256" key="1">
    <source>
        <dbReference type="SAM" id="MobiDB-lite"/>
    </source>
</evidence>
<dbReference type="EMBL" id="MU002091">
    <property type="protein sequence ID" value="KAF2790149.1"/>
    <property type="molecule type" value="Genomic_DNA"/>
</dbReference>
<evidence type="ECO:0000313" key="5">
    <source>
        <dbReference type="Proteomes" id="UP000799757"/>
    </source>
</evidence>
<dbReference type="SUPFAM" id="SSF56219">
    <property type="entry name" value="DNase I-like"/>
    <property type="match status" value="1"/>
</dbReference>
<feature type="chain" id="PRO_5025509655" evidence="2">
    <location>
        <begin position="21"/>
        <end position="408"/>
    </location>
</feature>
<evidence type="ECO:0000256" key="2">
    <source>
        <dbReference type="SAM" id="SignalP"/>
    </source>
</evidence>
<dbReference type="InterPro" id="IPR005135">
    <property type="entry name" value="Endo/exonuclease/phosphatase"/>
</dbReference>
<gene>
    <name evidence="4" type="ORF">K505DRAFT_420033</name>
</gene>
<dbReference type="Proteomes" id="UP000799757">
    <property type="component" value="Unassembled WGS sequence"/>
</dbReference>
<keyword evidence="5" id="KW-1185">Reference proteome</keyword>
<evidence type="ECO:0000313" key="4">
    <source>
        <dbReference type="EMBL" id="KAF2790149.1"/>
    </source>
</evidence>
<dbReference type="Gene3D" id="3.60.10.10">
    <property type="entry name" value="Endonuclease/exonuclease/phosphatase"/>
    <property type="match status" value="1"/>
</dbReference>
<feature type="domain" description="Endonuclease/exonuclease/phosphatase" evidence="3">
    <location>
        <begin position="130"/>
        <end position="396"/>
    </location>
</feature>
<dbReference type="PANTHER" id="PTHR41349">
    <property type="match status" value="1"/>
</dbReference>
<dbReference type="GO" id="GO:0003824">
    <property type="term" value="F:catalytic activity"/>
    <property type="evidence" value="ECO:0007669"/>
    <property type="project" value="InterPro"/>
</dbReference>
<organism evidence="4 5">
    <name type="scientific">Melanomma pulvis-pyrius CBS 109.77</name>
    <dbReference type="NCBI Taxonomy" id="1314802"/>
    <lineage>
        <taxon>Eukaryota</taxon>
        <taxon>Fungi</taxon>
        <taxon>Dikarya</taxon>
        <taxon>Ascomycota</taxon>
        <taxon>Pezizomycotina</taxon>
        <taxon>Dothideomycetes</taxon>
        <taxon>Pleosporomycetidae</taxon>
        <taxon>Pleosporales</taxon>
        <taxon>Melanommataceae</taxon>
        <taxon>Melanomma</taxon>
    </lineage>
</organism>
<keyword evidence="2" id="KW-0732">Signal</keyword>
<dbReference type="OrthoDB" id="276515at2759"/>
<feature type="region of interest" description="Disordered" evidence="1">
    <location>
        <begin position="328"/>
        <end position="352"/>
    </location>
</feature>
<dbReference type="Pfam" id="PF03372">
    <property type="entry name" value="Exo_endo_phos"/>
    <property type="match status" value="1"/>
</dbReference>
<sequence length="408" mass="45016">MRFHISISTLLFSIVTQVSAAPTPDGSLALVAGAAQFTFQYSTPNANSKNWIGLYHTTGGPDAEKQDQLSLRWKYVTNAKGTVQIDAPANARGKYKAYFLANDGYKWLAKPIEITASGQGSGNPDELRIMTFNLWHGGTQVNNYHEKQVKFIREQNLDIVGLQEATGAHAKRLGEALGWNYHQSDSENTAGIISRHPIVKKHSNIIDRSAGVQINLNSNSANSINFWSAHLNAYPYGPYEFCFEKKSAADVTATEASAGRTGQIKDLVEKTKAQRDSTSPFILVGDFNAPSHLDWTTATKGKHCGVSFEWPTSKIPVEAGLVDSYRKAHPDPATSSGDSWSPITPYNEDEKLPEPQDRIDFIYGTSKLEVLRSETKVAGTPMAMPNYKDNEWTSDHAAVITTYKMPKR</sequence>